<feature type="transmembrane region" description="Helical" evidence="2">
    <location>
        <begin position="398"/>
        <end position="419"/>
    </location>
</feature>
<feature type="compositionally biased region" description="Low complexity" evidence="1">
    <location>
        <begin position="164"/>
        <end position="173"/>
    </location>
</feature>
<evidence type="ECO:0000256" key="2">
    <source>
        <dbReference type="SAM" id="Phobius"/>
    </source>
</evidence>
<feature type="compositionally biased region" description="Polar residues" evidence="1">
    <location>
        <begin position="90"/>
        <end position="105"/>
    </location>
</feature>
<sequence>MSDRRTPTWADDSELHDEYGYGQQQGQAQGHQQGQQQQGQQQYADNGYPQQNQQYQQNGQQQQHQQQQQYGHGNQQHYAPTDEDQRRYAQQESLRQYAQQAQTRPRVQPTYPPYQEQQAYQGGYVTETGSWRFDVHDRTTSYPDQQTYDTYAPYDPYASYTAVEPEAAPASVEPEAESEEKPGYTLPPVQESAWAVDGGRSKLLGRWVMLCVLLIQTGLSLRLRGTAFQDEALYIAAGHYEVGNILHGTPVPGDFEGYFSGYPKLYPVLAAMVDSVAGLAGVRIVSLFFMLGATALLYATTRRMFNVRAALGAAALFSVIQSTVFLGNFATFDAAAIFLLALSFWIVVRTGRSHILAVVLAAPPAFLAFGTKYAAGLYLPTLVVLAVLTTYRYRGLLAFARGVVFGGAMLAMLVASYLYTGSLGGISQTTTDRAKGADTAATILQHSSEWGGLMFLAALGGSIAYVIRPSMGEMPWVDKQGPGRFRRISLGVVLTGTALLAPVYQIHLQTEISLFKHVGFGLLFAGPMAGLGMSRLVGPHFRHPQLGIMLYVLTLVFGMVQSQQAYSFPDSKEMTAILRNMVDRKGSYLAEEHEVPAYYLRDKTDYDQWQSTFGMDYKDKKGKQHSGTDAYSAAVKDAKFDVIVLRGTVTPEVDTAVTDALRGNSHYRLAAVSRFTTSKGDGAFRIWVKR</sequence>
<evidence type="ECO:0000313" key="3">
    <source>
        <dbReference type="EMBL" id="WSD17328.1"/>
    </source>
</evidence>
<feature type="transmembrane region" description="Helical" evidence="2">
    <location>
        <begin position="203"/>
        <end position="223"/>
    </location>
</feature>
<evidence type="ECO:0000256" key="1">
    <source>
        <dbReference type="SAM" id="MobiDB-lite"/>
    </source>
</evidence>
<feature type="transmembrane region" description="Helical" evidence="2">
    <location>
        <begin position="276"/>
        <end position="298"/>
    </location>
</feature>
<protein>
    <submittedName>
        <fullName evidence="3">Glycosyltransferase family 39 protein</fullName>
    </submittedName>
</protein>
<proteinExistence type="predicted"/>
<feature type="transmembrane region" description="Helical" evidence="2">
    <location>
        <begin position="514"/>
        <end position="534"/>
    </location>
</feature>
<evidence type="ECO:0000313" key="4">
    <source>
        <dbReference type="Proteomes" id="UP001340816"/>
    </source>
</evidence>
<feature type="transmembrane region" description="Helical" evidence="2">
    <location>
        <begin position="377"/>
        <end position="393"/>
    </location>
</feature>
<dbReference type="EMBL" id="CP109135">
    <property type="protein sequence ID" value="WSD17328.1"/>
    <property type="molecule type" value="Genomic_DNA"/>
</dbReference>
<feature type="region of interest" description="Disordered" evidence="1">
    <location>
        <begin position="1"/>
        <end position="113"/>
    </location>
</feature>
<feature type="transmembrane region" description="Helical" evidence="2">
    <location>
        <begin position="450"/>
        <end position="467"/>
    </location>
</feature>
<feature type="transmembrane region" description="Helical" evidence="2">
    <location>
        <begin position="546"/>
        <end position="566"/>
    </location>
</feature>
<accession>A0ABZ1HIE5</accession>
<keyword evidence="2" id="KW-0812">Transmembrane</keyword>
<keyword evidence="4" id="KW-1185">Reference proteome</keyword>
<organism evidence="3 4">
    <name type="scientific">Streptomyces phaeochromogenes</name>
    <dbReference type="NCBI Taxonomy" id="1923"/>
    <lineage>
        <taxon>Bacteria</taxon>
        <taxon>Bacillati</taxon>
        <taxon>Actinomycetota</taxon>
        <taxon>Actinomycetes</taxon>
        <taxon>Kitasatosporales</taxon>
        <taxon>Streptomycetaceae</taxon>
        <taxon>Streptomyces</taxon>
        <taxon>Streptomyces phaeochromogenes group</taxon>
    </lineage>
</organism>
<dbReference type="Proteomes" id="UP001340816">
    <property type="component" value="Chromosome"/>
</dbReference>
<dbReference type="RefSeq" id="WP_266760138.1">
    <property type="nucleotide sequence ID" value="NZ_CP109135.1"/>
</dbReference>
<reference evidence="3 4" key="1">
    <citation type="submission" date="2022-10" db="EMBL/GenBank/DDBJ databases">
        <title>The complete genomes of actinobacterial strains from the NBC collection.</title>
        <authorList>
            <person name="Joergensen T.S."/>
            <person name="Alvarez Arevalo M."/>
            <person name="Sterndorff E.B."/>
            <person name="Faurdal D."/>
            <person name="Vuksanovic O."/>
            <person name="Mourched A.-S."/>
            <person name="Charusanti P."/>
            <person name="Shaw S."/>
            <person name="Blin K."/>
            <person name="Weber T."/>
        </authorList>
    </citation>
    <scope>NUCLEOTIDE SEQUENCE [LARGE SCALE GENOMIC DNA]</scope>
    <source>
        <strain evidence="3 4">NBC 01752</strain>
    </source>
</reference>
<name>A0ABZ1HIE5_STRPH</name>
<feature type="compositionally biased region" description="Low complexity" evidence="1">
    <location>
        <begin position="20"/>
        <end position="43"/>
    </location>
</feature>
<keyword evidence="2" id="KW-1133">Transmembrane helix</keyword>
<gene>
    <name evidence="3" type="ORF">OHB35_31095</name>
</gene>
<feature type="compositionally biased region" description="Low complexity" evidence="1">
    <location>
        <begin position="50"/>
        <end position="78"/>
    </location>
</feature>
<feature type="transmembrane region" description="Helical" evidence="2">
    <location>
        <begin position="330"/>
        <end position="348"/>
    </location>
</feature>
<keyword evidence="2" id="KW-0472">Membrane</keyword>
<feature type="region of interest" description="Disordered" evidence="1">
    <location>
        <begin position="164"/>
        <end position="186"/>
    </location>
</feature>
<feature type="transmembrane region" description="Helical" evidence="2">
    <location>
        <begin position="488"/>
        <end position="508"/>
    </location>
</feature>